<evidence type="ECO:0000313" key="3">
    <source>
        <dbReference type="EMBL" id="GBL83581.1"/>
    </source>
</evidence>
<keyword evidence="2" id="KW-0472">Membrane</keyword>
<protein>
    <submittedName>
        <fullName evidence="3">Uncharacterized protein</fullName>
    </submittedName>
</protein>
<gene>
    <name evidence="3" type="ORF">AVEN_196412_1</name>
</gene>
<organism evidence="3 4">
    <name type="scientific">Araneus ventricosus</name>
    <name type="common">Orbweaver spider</name>
    <name type="synonym">Epeira ventricosa</name>
    <dbReference type="NCBI Taxonomy" id="182803"/>
    <lineage>
        <taxon>Eukaryota</taxon>
        <taxon>Metazoa</taxon>
        <taxon>Ecdysozoa</taxon>
        <taxon>Arthropoda</taxon>
        <taxon>Chelicerata</taxon>
        <taxon>Arachnida</taxon>
        <taxon>Araneae</taxon>
        <taxon>Araneomorphae</taxon>
        <taxon>Entelegynae</taxon>
        <taxon>Araneoidea</taxon>
        <taxon>Araneidae</taxon>
        <taxon>Araneus</taxon>
    </lineage>
</organism>
<dbReference type="OrthoDB" id="6429931at2759"/>
<feature type="compositionally biased region" description="Acidic residues" evidence="1">
    <location>
        <begin position="161"/>
        <end position="179"/>
    </location>
</feature>
<keyword evidence="2" id="KW-0812">Transmembrane</keyword>
<name>A0A4Y2AU79_ARAVE</name>
<dbReference type="Proteomes" id="UP000499080">
    <property type="component" value="Unassembled WGS sequence"/>
</dbReference>
<dbReference type="AlphaFoldDB" id="A0A4Y2AU79"/>
<reference evidence="3 4" key="1">
    <citation type="journal article" date="2019" name="Sci. Rep.">
        <title>Orb-weaving spider Araneus ventricosus genome elucidates the spidroin gene catalogue.</title>
        <authorList>
            <person name="Kono N."/>
            <person name="Nakamura H."/>
            <person name="Ohtoshi R."/>
            <person name="Moran D.A.P."/>
            <person name="Shinohara A."/>
            <person name="Yoshida Y."/>
            <person name="Fujiwara M."/>
            <person name="Mori M."/>
            <person name="Tomita M."/>
            <person name="Arakawa K."/>
        </authorList>
    </citation>
    <scope>NUCLEOTIDE SEQUENCE [LARGE SCALE GENOMIC DNA]</scope>
</reference>
<comment type="caution">
    <text evidence="3">The sequence shown here is derived from an EMBL/GenBank/DDBJ whole genome shotgun (WGS) entry which is preliminary data.</text>
</comment>
<feature type="region of interest" description="Disordered" evidence="1">
    <location>
        <begin position="161"/>
        <end position="197"/>
    </location>
</feature>
<sequence length="197" mass="21625">MLSAPNVMVDFIPVYLLSLTHLLAATLSRVFLLAVGQSKSHLYSIQLERHGLVTRVLSGESASINEGTVEQWKEDLATLVNGYEPKNIYNCEETVLFYKLMPDRTLTFKGETMGKSKKSGGKEKIVILNSGGLATCTFNEFVDADENLITAQLREIGDIEAEINGGEEDEEKDNDDEEDAAKVPSTHAVALETLETA</sequence>
<dbReference type="EMBL" id="BGPR01000033">
    <property type="protein sequence ID" value="GBL83581.1"/>
    <property type="molecule type" value="Genomic_DNA"/>
</dbReference>
<evidence type="ECO:0000313" key="4">
    <source>
        <dbReference type="Proteomes" id="UP000499080"/>
    </source>
</evidence>
<evidence type="ECO:0000256" key="2">
    <source>
        <dbReference type="SAM" id="Phobius"/>
    </source>
</evidence>
<proteinExistence type="predicted"/>
<keyword evidence="4" id="KW-1185">Reference proteome</keyword>
<evidence type="ECO:0000256" key="1">
    <source>
        <dbReference type="SAM" id="MobiDB-lite"/>
    </source>
</evidence>
<accession>A0A4Y2AU79</accession>
<feature type="transmembrane region" description="Helical" evidence="2">
    <location>
        <begin position="12"/>
        <end position="35"/>
    </location>
</feature>
<keyword evidence="2" id="KW-1133">Transmembrane helix</keyword>